<proteinExistence type="predicted"/>
<organism evidence="1 2">
    <name type="scientific">Hyaloscypha bicolor E</name>
    <dbReference type="NCBI Taxonomy" id="1095630"/>
    <lineage>
        <taxon>Eukaryota</taxon>
        <taxon>Fungi</taxon>
        <taxon>Dikarya</taxon>
        <taxon>Ascomycota</taxon>
        <taxon>Pezizomycotina</taxon>
        <taxon>Leotiomycetes</taxon>
        <taxon>Helotiales</taxon>
        <taxon>Hyaloscyphaceae</taxon>
        <taxon>Hyaloscypha</taxon>
        <taxon>Hyaloscypha bicolor</taxon>
    </lineage>
</organism>
<dbReference type="PANTHER" id="PTHR48173:SF2">
    <property type="entry name" value="VACUOLAR PROTEIN SORTING-ASSOCIATED PROTEIN 62"/>
    <property type="match status" value="1"/>
</dbReference>
<evidence type="ECO:0000313" key="1">
    <source>
        <dbReference type="EMBL" id="PMD59932.1"/>
    </source>
</evidence>
<dbReference type="EMBL" id="KZ613803">
    <property type="protein sequence ID" value="PMD59932.1"/>
    <property type="molecule type" value="Genomic_DNA"/>
</dbReference>
<evidence type="ECO:0000313" key="2">
    <source>
        <dbReference type="Proteomes" id="UP000235371"/>
    </source>
</evidence>
<dbReference type="AlphaFoldDB" id="A0A2J6TAB6"/>
<name>A0A2J6TAB6_9HELO</name>
<dbReference type="Proteomes" id="UP000235371">
    <property type="component" value="Unassembled WGS sequence"/>
</dbReference>
<dbReference type="PANTHER" id="PTHR48173">
    <property type="entry name" value="GNK2-HOMOLOGOUS DOMAIN-CONTAINING PROTEIN"/>
    <property type="match status" value="1"/>
</dbReference>
<dbReference type="InParanoid" id="A0A2J6TAB6"/>
<dbReference type="GeneID" id="36594917"/>
<gene>
    <name evidence="1" type="ORF">K444DRAFT_663518</name>
</gene>
<keyword evidence="2" id="KW-1185">Reference proteome</keyword>
<dbReference type="OrthoDB" id="188042at2759"/>
<reference evidence="1 2" key="1">
    <citation type="submission" date="2016-04" db="EMBL/GenBank/DDBJ databases">
        <title>A degradative enzymes factory behind the ericoid mycorrhizal symbiosis.</title>
        <authorList>
            <consortium name="DOE Joint Genome Institute"/>
            <person name="Martino E."/>
            <person name="Morin E."/>
            <person name="Grelet G."/>
            <person name="Kuo A."/>
            <person name="Kohler A."/>
            <person name="Daghino S."/>
            <person name="Barry K."/>
            <person name="Choi C."/>
            <person name="Cichocki N."/>
            <person name="Clum A."/>
            <person name="Copeland A."/>
            <person name="Hainaut M."/>
            <person name="Haridas S."/>
            <person name="Labutti K."/>
            <person name="Lindquist E."/>
            <person name="Lipzen A."/>
            <person name="Khouja H.-R."/>
            <person name="Murat C."/>
            <person name="Ohm R."/>
            <person name="Olson A."/>
            <person name="Spatafora J."/>
            <person name="Veneault-Fourrey C."/>
            <person name="Henrissat B."/>
            <person name="Grigoriev I."/>
            <person name="Martin F."/>
            <person name="Perotto S."/>
        </authorList>
    </citation>
    <scope>NUCLEOTIDE SEQUENCE [LARGE SCALE GENOMIC DNA]</scope>
    <source>
        <strain evidence="1 2">E</strain>
    </source>
</reference>
<dbReference type="InterPro" id="IPR009291">
    <property type="entry name" value="Vps62"/>
</dbReference>
<dbReference type="Pfam" id="PF06101">
    <property type="entry name" value="Vps62"/>
    <property type="match status" value="1"/>
</dbReference>
<protein>
    <submittedName>
        <fullName evidence="1">Uncharacterized protein</fullName>
    </submittedName>
</protein>
<accession>A0A2J6TAB6</accession>
<sequence length="337" mass="37189">MTPPLTRADIEAAIAKYAPVLQLHPNEKYVNCSVEYYLSQATLIDSKDPKNNIVHPLQSQLPQGPREGTRYSFHMDPSVKAGDFSTAKAYVNALWIKTTTYTDLQFWFFSAYNGHGTAQFSSLLLNKVKHQGDVDLTPLGEHWADWEYTSIRIDNASKEMIGIILSEHGTNVLHGKDEIPKLFKMVNGMHPVIYSSLNGHANFPAPGPNFSEHRKVLGIPVGLEFNLVNSTADGGLSLDCSKKYQVVAADWLKGSPDEYVTPAWVGYPYRWGPEGTSISMDTNTLAAILKASLGDDADPLLDTPIELLASWLLHIFVRADINGVEAPSGQAPWSGKY</sequence>
<dbReference type="RefSeq" id="XP_024736836.1">
    <property type="nucleotide sequence ID" value="XM_024886840.1"/>
</dbReference>